<comment type="caution">
    <text evidence="2">The sequence shown here is derived from an EMBL/GenBank/DDBJ whole genome shotgun (WGS) entry which is preliminary data.</text>
</comment>
<feature type="transmembrane region" description="Helical" evidence="1">
    <location>
        <begin position="136"/>
        <end position="158"/>
    </location>
</feature>
<protein>
    <recommendedName>
        <fullName evidence="4">DUF1453 domain-containing protein</fullName>
    </recommendedName>
</protein>
<feature type="transmembrane region" description="Helical" evidence="1">
    <location>
        <begin position="6"/>
        <end position="21"/>
    </location>
</feature>
<feature type="transmembrane region" description="Helical" evidence="1">
    <location>
        <begin position="33"/>
        <end position="55"/>
    </location>
</feature>
<evidence type="ECO:0008006" key="4">
    <source>
        <dbReference type="Google" id="ProtNLM"/>
    </source>
</evidence>
<dbReference type="RefSeq" id="WP_068709139.1">
    <property type="nucleotide sequence ID" value="NZ_LRIE01000078.1"/>
</dbReference>
<evidence type="ECO:0000313" key="2">
    <source>
        <dbReference type="EMBL" id="KZM34676.1"/>
    </source>
</evidence>
<dbReference type="OrthoDB" id="4878571at2"/>
<evidence type="ECO:0000256" key="1">
    <source>
        <dbReference type="SAM" id="Phobius"/>
    </source>
</evidence>
<feature type="transmembrane region" description="Helical" evidence="1">
    <location>
        <begin position="61"/>
        <end position="84"/>
    </location>
</feature>
<dbReference type="PATRIC" id="fig|43678.3.peg.2838"/>
<gene>
    <name evidence="2" type="ORF">OJAG_27110</name>
</gene>
<name>A0A163QYW4_9CELL</name>
<evidence type="ECO:0000313" key="3">
    <source>
        <dbReference type="Proteomes" id="UP000076447"/>
    </source>
</evidence>
<dbReference type="EMBL" id="LRIE01000078">
    <property type="protein sequence ID" value="KZM34676.1"/>
    <property type="molecule type" value="Genomic_DNA"/>
</dbReference>
<organism evidence="2 3">
    <name type="scientific">Oerskovia enterophila</name>
    <dbReference type="NCBI Taxonomy" id="43678"/>
    <lineage>
        <taxon>Bacteria</taxon>
        <taxon>Bacillati</taxon>
        <taxon>Actinomycetota</taxon>
        <taxon>Actinomycetes</taxon>
        <taxon>Micrococcales</taxon>
        <taxon>Cellulomonadaceae</taxon>
        <taxon>Oerskovia</taxon>
    </lineage>
</organism>
<proteinExistence type="predicted"/>
<keyword evidence="1" id="KW-1133">Transmembrane helix</keyword>
<reference evidence="2 3" key="1">
    <citation type="submission" date="2016-01" db="EMBL/GenBank/DDBJ databases">
        <title>Genome sequence of Oerskovia enterophila VJag, an agar and cellulose degrading bacterium.</title>
        <authorList>
            <person name="Poehlein A."/>
            <person name="Jag V."/>
            <person name="Bengelsdorf F."/>
            <person name="Duerre P."/>
            <person name="Daniel R."/>
        </authorList>
    </citation>
    <scope>NUCLEOTIDE SEQUENCE [LARGE SCALE GENOMIC DNA]</scope>
    <source>
        <strain evidence="2 3">VJag</strain>
    </source>
</reference>
<accession>A0A163QYW4</accession>
<dbReference type="STRING" id="43678.OJAG_27110"/>
<dbReference type="AlphaFoldDB" id="A0A163QYW4"/>
<keyword evidence="1" id="KW-0812">Transmembrane</keyword>
<feature type="transmembrane region" description="Helical" evidence="1">
    <location>
        <begin position="105"/>
        <end position="130"/>
    </location>
</feature>
<dbReference type="Proteomes" id="UP000076447">
    <property type="component" value="Unassembled WGS sequence"/>
</dbReference>
<keyword evidence="1" id="KW-0472">Membrane</keyword>
<sequence>MNPENLEPALIAVAVLCWLGYRQTTWRAVSARMWTLPAILGAVGLLSLSSAITVRPTGLDLLVVASELVVSVGVGALIGVMTSFRAIDLARASAPGAAARRRARAVAAGATLEARAGWAALALCIALVVARLVTGMLAGAAGAHLAASVGVILLLLAANRAARVLVVSARAGRVEREHAASADRGAGLRAPAQVA</sequence>